<gene>
    <name evidence="3" type="ORF">WAX78_04925</name>
    <name evidence="4" type="ORF">WAX78_14970</name>
</gene>
<feature type="domain" description="DUF2314" evidence="2">
    <location>
        <begin position="35"/>
        <end position="100"/>
    </location>
</feature>
<dbReference type="InterPro" id="IPR018756">
    <property type="entry name" value="DUF2314"/>
</dbReference>
<evidence type="ECO:0000313" key="5">
    <source>
        <dbReference type="Proteomes" id="UP001367922"/>
    </source>
</evidence>
<evidence type="ECO:0000313" key="4">
    <source>
        <dbReference type="EMBL" id="MEI4830752.1"/>
    </source>
</evidence>
<proteinExistence type="predicted"/>
<dbReference type="Pfam" id="PF09951">
    <property type="entry name" value="Imm33"/>
    <property type="match status" value="1"/>
</dbReference>
<reference evidence="3 5" key="1">
    <citation type="submission" date="2024-01" db="EMBL/GenBank/DDBJ databases">
        <title>Seven novel Bacillus-like species.</title>
        <authorList>
            <person name="Liu G."/>
        </authorList>
    </citation>
    <scope>NUCLEOTIDE SEQUENCE [LARGE SCALE GENOMIC DNA]</scope>
    <source>
        <strain evidence="3 5">FJAT-53711</strain>
    </source>
</reference>
<feature type="domain" description="Immunity protein Imm33" evidence="1">
    <location>
        <begin position="114"/>
        <end position="198"/>
    </location>
</feature>
<dbReference type="RefSeq" id="WP_336481146.1">
    <property type="nucleotide sequence ID" value="NZ_JBAWSV010000001.1"/>
</dbReference>
<organism evidence="3 5">
    <name type="scientific">Bacillus yunxiaonensis</name>
    <dbReference type="NCBI Taxonomy" id="3127665"/>
    <lineage>
        <taxon>Bacteria</taxon>
        <taxon>Bacillati</taxon>
        <taxon>Bacillota</taxon>
        <taxon>Bacilli</taxon>
        <taxon>Bacillales</taxon>
        <taxon>Bacillaceae</taxon>
        <taxon>Bacillus</taxon>
    </lineage>
</organism>
<dbReference type="EMBL" id="JBAWSV010000005">
    <property type="protein sequence ID" value="MEI4830752.1"/>
    <property type="molecule type" value="Genomic_DNA"/>
</dbReference>
<name>A0ABU8FUW4_9BACI</name>
<dbReference type="PANTHER" id="PTHR38743">
    <property type="entry name" value="SIMILAR TO GLYOXYLASE I FAMILY PROTEIN"/>
    <property type="match status" value="1"/>
</dbReference>
<dbReference type="InterPro" id="IPR018689">
    <property type="entry name" value="Imm33_dom"/>
</dbReference>
<evidence type="ECO:0000259" key="1">
    <source>
        <dbReference type="Pfam" id="PF09951"/>
    </source>
</evidence>
<comment type="caution">
    <text evidence="3">The sequence shown here is derived from an EMBL/GenBank/DDBJ whole genome shotgun (WGS) entry which is preliminary data.</text>
</comment>
<evidence type="ECO:0000313" key="3">
    <source>
        <dbReference type="EMBL" id="MEI4828793.1"/>
    </source>
</evidence>
<accession>A0ABU8FUW4</accession>
<dbReference type="Pfam" id="PF10077">
    <property type="entry name" value="DUF2314"/>
    <property type="match status" value="1"/>
</dbReference>
<evidence type="ECO:0000259" key="2">
    <source>
        <dbReference type="Pfam" id="PF10077"/>
    </source>
</evidence>
<sequence>MSWYLDNVYELNKESPYTFYVPSSEVLDKLKVGDLVKLIFVTKTEEDDGFSAERMWVEITQINEKKFVGNLDNEPYRLSLKRGDEISFGVENICDTEYEDSTSCDWDFYFDTQVTVSDDVLEKREFNFMLRDSSREEGDSGWSILSGYEDDDYLCDPENFHIISIGVILNMDDSILEFIQEPPLCAYERNDKGEFYKINDYNWDAYLNG</sequence>
<dbReference type="EMBL" id="JBAWSV010000001">
    <property type="protein sequence ID" value="MEI4828793.1"/>
    <property type="molecule type" value="Genomic_DNA"/>
</dbReference>
<protein>
    <submittedName>
        <fullName evidence="3">DUF2185 domain-containing protein</fullName>
    </submittedName>
</protein>
<keyword evidence="5" id="KW-1185">Reference proteome</keyword>
<dbReference type="Proteomes" id="UP001367922">
    <property type="component" value="Unassembled WGS sequence"/>
</dbReference>
<dbReference type="PANTHER" id="PTHR38743:SF2">
    <property type="entry name" value="DUF2185 DOMAIN-CONTAINING PROTEIN"/>
    <property type="match status" value="1"/>
</dbReference>